<evidence type="ECO:0008006" key="4">
    <source>
        <dbReference type="Google" id="ProtNLM"/>
    </source>
</evidence>
<dbReference type="AlphaFoldDB" id="A0A1W1GVH7"/>
<dbReference type="Pfam" id="PF20327">
    <property type="entry name" value="DUF6622"/>
    <property type="match status" value="1"/>
</dbReference>
<organism evidence="2 3">
    <name type="scientific">Stenotrophomonas indicatrix</name>
    <dbReference type="NCBI Taxonomy" id="2045451"/>
    <lineage>
        <taxon>Bacteria</taxon>
        <taxon>Pseudomonadati</taxon>
        <taxon>Pseudomonadota</taxon>
        <taxon>Gammaproteobacteria</taxon>
        <taxon>Lysobacterales</taxon>
        <taxon>Lysobacteraceae</taxon>
        <taxon>Stenotrophomonas</taxon>
    </lineage>
</organism>
<keyword evidence="1" id="KW-0472">Membrane</keyword>
<protein>
    <recommendedName>
        <fullName evidence="4">DUF1453 domain-containing protein</fullName>
    </recommendedName>
</protein>
<feature type="transmembrane region" description="Helical" evidence="1">
    <location>
        <begin position="66"/>
        <end position="84"/>
    </location>
</feature>
<evidence type="ECO:0000313" key="3">
    <source>
        <dbReference type="Proteomes" id="UP000191133"/>
    </source>
</evidence>
<sequence>MNLLQQLLWQTPIWVWVLLAFLVSRGIAAMRPGQTSLRKLAIVPALFSAWGIWSISHRYGGSPLAWGEWLAGICAGAAVGWLLLRRATLSVDASTGTLWRSADYSLLPLLLVTFVIKYGFETTLAVAPGLSSNAGFSAAYLLLSGGFTGIFIGKYCRYLAASRRATPSGMQPAG</sequence>
<evidence type="ECO:0000313" key="2">
    <source>
        <dbReference type="EMBL" id="SLM23352.1"/>
    </source>
</evidence>
<feature type="transmembrane region" description="Helical" evidence="1">
    <location>
        <begin position="40"/>
        <end position="60"/>
    </location>
</feature>
<keyword evidence="1" id="KW-1133">Transmembrane helix</keyword>
<gene>
    <name evidence="2" type="ORF">SAMN04488690_1041</name>
</gene>
<name>A0A1W1GVH7_9GAMM</name>
<reference evidence="3" key="1">
    <citation type="submission" date="2016-10" db="EMBL/GenBank/DDBJ databases">
        <authorList>
            <person name="Varghese N."/>
            <person name="Submissions S."/>
        </authorList>
    </citation>
    <scope>NUCLEOTIDE SEQUENCE [LARGE SCALE GENOMIC DNA]</scope>
    <source>
        <strain evidence="3">92MFCol6.1</strain>
    </source>
</reference>
<dbReference type="EMBL" id="FWEU01000001">
    <property type="protein sequence ID" value="SLM23352.1"/>
    <property type="molecule type" value="Genomic_DNA"/>
</dbReference>
<feature type="transmembrane region" description="Helical" evidence="1">
    <location>
        <begin position="104"/>
        <end position="120"/>
    </location>
</feature>
<accession>A0A1W1GVH7</accession>
<feature type="transmembrane region" description="Helical" evidence="1">
    <location>
        <begin position="140"/>
        <end position="160"/>
    </location>
</feature>
<feature type="transmembrane region" description="Helical" evidence="1">
    <location>
        <begin position="12"/>
        <end position="28"/>
    </location>
</feature>
<dbReference type="Proteomes" id="UP000191133">
    <property type="component" value="Unassembled WGS sequence"/>
</dbReference>
<evidence type="ECO:0000256" key="1">
    <source>
        <dbReference type="SAM" id="Phobius"/>
    </source>
</evidence>
<proteinExistence type="predicted"/>
<dbReference type="InterPro" id="IPR046730">
    <property type="entry name" value="DUF6622"/>
</dbReference>
<keyword evidence="1" id="KW-0812">Transmembrane</keyword>
<dbReference type="RefSeq" id="WP_080148786.1">
    <property type="nucleotide sequence ID" value="NZ_FWEU01000001.1"/>
</dbReference>